<organism evidence="2 3">
    <name type="scientific">Purpureocillium takamizusanense</name>
    <dbReference type="NCBI Taxonomy" id="2060973"/>
    <lineage>
        <taxon>Eukaryota</taxon>
        <taxon>Fungi</taxon>
        <taxon>Dikarya</taxon>
        <taxon>Ascomycota</taxon>
        <taxon>Pezizomycotina</taxon>
        <taxon>Sordariomycetes</taxon>
        <taxon>Hypocreomycetidae</taxon>
        <taxon>Hypocreales</taxon>
        <taxon>Ophiocordycipitaceae</taxon>
        <taxon>Purpureocillium</taxon>
    </lineage>
</organism>
<gene>
    <name evidence="2" type="ORF">JDV02_010846</name>
</gene>
<dbReference type="EMBL" id="CP086355">
    <property type="protein sequence ID" value="UNI16609.1"/>
    <property type="molecule type" value="Genomic_DNA"/>
</dbReference>
<keyword evidence="3" id="KW-1185">Reference proteome</keyword>
<protein>
    <recommendedName>
        <fullName evidence="1">Berberine/berberine-like domain-containing protein</fullName>
    </recommendedName>
</protein>
<dbReference type="RefSeq" id="XP_047840090.1">
    <property type="nucleotide sequence ID" value="XM_047992584.1"/>
</dbReference>
<dbReference type="InterPro" id="IPR012951">
    <property type="entry name" value="BBE"/>
</dbReference>
<reference evidence="2" key="1">
    <citation type="submission" date="2021-11" db="EMBL/GenBank/DDBJ databases">
        <title>Purpureocillium_takamizusanense_genome.</title>
        <authorList>
            <person name="Nguyen N.-H."/>
        </authorList>
    </citation>
    <scope>NUCLEOTIDE SEQUENCE</scope>
    <source>
        <strain evidence="2">PT3</strain>
    </source>
</reference>
<dbReference type="Proteomes" id="UP000829364">
    <property type="component" value="Chromosome 2"/>
</dbReference>
<name>A0A9Q8V983_9HYPO</name>
<evidence type="ECO:0000259" key="1">
    <source>
        <dbReference type="Pfam" id="PF08031"/>
    </source>
</evidence>
<dbReference type="Pfam" id="PF08031">
    <property type="entry name" value="BBE"/>
    <property type="match status" value="1"/>
</dbReference>
<accession>A0A9Q8V983</accession>
<dbReference type="KEGG" id="ptkz:JDV02_010846"/>
<dbReference type="AlphaFoldDB" id="A0A9Q8V983"/>
<proteinExistence type="predicted"/>
<evidence type="ECO:0000313" key="2">
    <source>
        <dbReference type="EMBL" id="UNI16609.1"/>
    </source>
</evidence>
<dbReference type="GO" id="GO:0016491">
    <property type="term" value="F:oxidoreductase activity"/>
    <property type="evidence" value="ECO:0007669"/>
    <property type="project" value="InterPro"/>
</dbReference>
<feature type="domain" description="Berberine/berberine-like" evidence="1">
    <location>
        <begin position="111"/>
        <end position="148"/>
    </location>
</feature>
<dbReference type="OrthoDB" id="2151789at2759"/>
<sequence>MVTNTFAALSAIDELHHEYVPKMQAAAPHANFSTLIAFQPVTETMVKNGNKRGGNILGLERVVANGPALLWLVVPTVDTADHQSAILPVARELVRAINERQREQGTHIDWVYLNYAWGDEQPLRYYGAENLAFLRRVSNRYDPMRVFQSLRGTGFKLDG</sequence>
<evidence type="ECO:0000313" key="3">
    <source>
        <dbReference type="Proteomes" id="UP000829364"/>
    </source>
</evidence>
<dbReference type="GeneID" id="72072763"/>
<dbReference type="GO" id="GO:0050660">
    <property type="term" value="F:flavin adenine dinucleotide binding"/>
    <property type="evidence" value="ECO:0007669"/>
    <property type="project" value="InterPro"/>
</dbReference>